<dbReference type="Proteomes" id="UP000680067">
    <property type="component" value="Unassembled WGS sequence"/>
</dbReference>
<proteinExistence type="predicted"/>
<evidence type="ECO:0000313" key="7">
    <source>
        <dbReference type="EMBL" id="MBR7783500.1"/>
    </source>
</evidence>
<dbReference type="GO" id="GO:0015171">
    <property type="term" value="F:amino acid transmembrane transporter activity"/>
    <property type="evidence" value="ECO:0007669"/>
    <property type="project" value="TreeGrafter"/>
</dbReference>
<feature type="transmembrane region" description="Helical" evidence="6">
    <location>
        <begin position="189"/>
        <end position="209"/>
    </location>
</feature>
<name>A0A941DPD4_9BURK</name>
<keyword evidence="2" id="KW-1003">Cell membrane</keyword>
<keyword evidence="8" id="KW-1185">Reference proteome</keyword>
<sequence>MILQTLTTIALMHWILLVTPGANFFLVSQLAASGQRRTALQASLGICTVTLVWASLAVLGIGWVFHAYPWLRIAMQLGGGGYLLWLAWKLWPSAAPAGQAAASAPLRYTGWQAYRTGFLTNILNPKTALFFGSVFATALPHQPPVWLIACAVLLAWANAMTWHLFISLAFSQTLIQRWYARSAIQMTRLAALVIGGFGIKLLWTSLAWFTGS</sequence>
<reference evidence="7" key="1">
    <citation type="submission" date="2021-04" db="EMBL/GenBank/DDBJ databases">
        <title>novel species isolated from subtropical streams in China.</title>
        <authorList>
            <person name="Lu H."/>
        </authorList>
    </citation>
    <scope>NUCLEOTIDE SEQUENCE</scope>
    <source>
        <strain evidence="7">LFS511W</strain>
    </source>
</reference>
<feature type="transmembrane region" description="Helical" evidence="6">
    <location>
        <begin position="6"/>
        <end position="27"/>
    </location>
</feature>
<evidence type="ECO:0000256" key="3">
    <source>
        <dbReference type="ARBA" id="ARBA00022692"/>
    </source>
</evidence>
<organism evidence="7 8">
    <name type="scientific">Undibacterium luofuense</name>
    <dbReference type="NCBI Taxonomy" id="2828733"/>
    <lineage>
        <taxon>Bacteria</taxon>
        <taxon>Pseudomonadati</taxon>
        <taxon>Pseudomonadota</taxon>
        <taxon>Betaproteobacteria</taxon>
        <taxon>Burkholderiales</taxon>
        <taxon>Oxalobacteraceae</taxon>
        <taxon>Undibacterium</taxon>
    </lineage>
</organism>
<dbReference type="RefSeq" id="WP_212688778.1">
    <property type="nucleotide sequence ID" value="NZ_JAGSPN010000012.1"/>
</dbReference>
<dbReference type="PANTHER" id="PTHR30086">
    <property type="entry name" value="ARGININE EXPORTER PROTEIN ARGO"/>
    <property type="match status" value="1"/>
</dbReference>
<evidence type="ECO:0000256" key="2">
    <source>
        <dbReference type="ARBA" id="ARBA00022475"/>
    </source>
</evidence>
<evidence type="ECO:0000256" key="5">
    <source>
        <dbReference type="ARBA" id="ARBA00023136"/>
    </source>
</evidence>
<dbReference type="InterPro" id="IPR001123">
    <property type="entry name" value="LeuE-type"/>
</dbReference>
<evidence type="ECO:0000256" key="4">
    <source>
        <dbReference type="ARBA" id="ARBA00022989"/>
    </source>
</evidence>
<feature type="transmembrane region" description="Helical" evidence="6">
    <location>
        <begin position="118"/>
        <end position="139"/>
    </location>
</feature>
<dbReference type="EMBL" id="JAGSPN010000012">
    <property type="protein sequence ID" value="MBR7783500.1"/>
    <property type="molecule type" value="Genomic_DNA"/>
</dbReference>
<evidence type="ECO:0000256" key="1">
    <source>
        <dbReference type="ARBA" id="ARBA00004651"/>
    </source>
</evidence>
<protein>
    <submittedName>
        <fullName evidence="7">LysE family translocator</fullName>
    </submittedName>
</protein>
<keyword evidence="5 6" id="KW-0472">Membrane</keyword>
<dbReference type="GO" id="GO:0005886">
    <property type="term" value="C:plasma membrane"/>
    <property type="evidence" value="ECO:0007669"/>
    <property type="project" value="UniProtKB-SubCell"/>
</dbReference>
<comment type="caution">
    <text evidence="7">The sequence shown here is derived from an EMBL/GenBank/DDBJ whole genome shotgun (WGS) entry which is preliminary data.</text>
</comment>
<gene>
    <name evidence="7" type="ORF">KDM89_15250</name>
</gene>
<dbReference type="AlphaFoldDB" id="A0A941DPD4"/>
<comment type="subcellular location">
    <subcellularLocation>
        <location evidence="1">Cell membrane</location>
        <topology evidence="1">Multi-pass membrane protein</topology>
    </subcellularLocation>
</comment>
<dbReference type="Pfam" id="PF01810">
    <property type="entry name" value="LysE"/>
    <property type="match status" value="1"/>
</dbReference>
<evidence type="ECO:0000256" key="6">
    <source>
        <dbReference type="SAM" id="Phobius"/>
    </source>
</evidence>
<feature type="transmembrane region" description="Helical" evidence="6">
    <location>
        <begin position="39"/>
        <end position="64"/>
    </location>
</feature>
<evidence type="ECO:0000313" key="8">
    <source>
        <dbReference type="Proteomes" id="UP000680067"/>
    </source>
</evidence>
<accession>A0A941DPD4</accession>
<feature type="transmembrane region" description="Helical" evidence="6">
    <location>
        <begin position="145"/>
        <end position="168"/>
    </location>
</feature>
<dbReference type="PANTHER" id="PTHR30086:SF19">
    <property type="entry name" value="THREONINE EFFLUX PROTEIN"/>
    <property type="match status" value="1"/>
</dbReference>
<keyword evidence="3 6" id="KW-0812">Transmembrane</keyword>
<keyword evidence="4 6" id="KW-1133">Transmembrane helix</keyword>